<evidence type="ECO:0000313" key="1">
    <source>
        <dbReference type="EMBL" id="KAI3356504.1"/>
    </source>
</evidence>
<reference evidence="1" key="1">
    <citation type="submission" date="2022-04" db="EMBL/GenBank/DDBJ databases">
        <title>Jade perch genome.</title>
        <authorList>
            <person name="Chao B."/>
        </authorList>
    </citation>
    <scope>NUCLEOTIDE SEQUENCE</scope>
    <source>
        <strain evidence="1">CB-2022</strain>
    </source>
</reference>
<dbReference type="Proteomes" id="UP000831701">
    <property type="component" value="Chromosome 20"/>
</dbReference>
<gene>
    <name evidence="1" type="ORF">L3Q82_017709</name>
</gene>
<organism evidence="1 2">
    <name type="scientific">Scortum barcoo</name>
    <name type="common">barcoo grunter</name>
    <dbReference type="NCBI Taxonomy" id="214431"/>
    <lineage>
        <taxon>Eukaryota</taxon>
        <taxon>Metazoa</taxon>
        <taxon>Chordata</taxon>
        <taxon>Craniata</taxon>
        <taxon>Vertebrata</taxon>
        <taxon>Euteleostomi</taxon>
        <taxon>Actinopterygii</taxon>
        <taxon>Neopterygii</taxon>
        <taxon>Teleostei</taxon>
        <taxon>Neoteleostei</taxon>
        <taxon>Acanthomorphata</taxon>
        <taxon>Eupercaria</taxon>
        <taxon>Centrarchiformes</taxon>
        <taxon>Terapontoidei</taxon>
        <taxon>Terapontidae</taxon>
        <taxon>Scortum</taxon>
    </lineage>
</organism>
<keyword evidence="2" id="KW-1185">Reference proteome</keyword>
<proteinExistence type="predicted"/>
<protein>
    <submittedName>
        <fullName evidence="1">Uncharacterized protein</fullName>
    </submittedName>
</protein>
<feature type="non-terminal residue" evidence="1">
    <location>
        <position position="1"/>
    </location>
</feature>
<comment type="caution">
    <text evidence="1">The sequence shown here is derived from an EMBL/GenBank/DDBJ whole genome shotgun (WGS) entry which is preliminary data.</text>
</comment>
<name>A0ACB8VLX1_9TELE</name>
<dbReference type="EMBL" id="CM041550">
    <property type="protein sequence ID" value="KAI3356504.1"/>
    <property type="molecule type" value="Genomic_DNA"/>
</dbReference>
<evidence type="ECO:0000313" key="2">
    <source>
        <dbReference type="Proteomes" id="UP000831701"/>
    </source>
</evidence>
<accession>A0ACB8VLX1</accession>
<sequence>PLKEHKLLNPCKKLQENICSCCTEVMKMLCCTDQQCTCNLGHVDELKGHDTASAAEEKTERKAETELVRLIEIPSKKIVSQVKELEEKLEEDHNQCLHNFPSLSHIRVYRLIQHQYPSSELSVILSPLAAPTTGTQEGCPTRDGLSMAEPPSP</sequence>